<organism evidence="2">
    <name type="scientific">marine metagenome</name>
    <dbReference type="NCBI Taxonomy" id="408172"/>
    <lineage>
        <taxon>unclassified sequences</taxon>
        <taxon>metagenomes</taxon>
        <taxon>ecological metagenomes</taxon>
    </lineage>
</organism>
<feature type="transmembrane region" description="Helical" evidence="1">
    <location>
        <begin position="38"/>
        <end position="55"/>
    </location>
</feature>
<feature type="transmembrane region" description="Helical" evidence="1">
    <location>
        <begin position="12"/>
        <end position="31"/>
    </location>
</feature>
<dbReference type="PANTHER" id="PTHR37947">
    <property type="entry name" value="BLL2462 PROTEIN"/>
    <property type="match status" value="1"/>
</dbReference>
<proteinExistence type="predicted"/>
<keyword evidence="1" id="KW-0812">Transmembrane</keyword>
<reference evidence="2" key="1">
    <citation type="submission" date="2018-05" db="EMBL/GenBank/DDBJ databases">
        <authorList>
            <person name="Lanie J.A."/>
            <person name="Ng W.-L."/>
            <person name="Kazmierczak K.M."/>
            <person name="Andrzejewski T.M."/>
            <person name="Davidsen T.M."/>
            <person name="Wayne K.J."/>
            <person name="Tettelin H."/>
            <person name="Glass J.I."/>
            <person name="Rusch D."/>
            <person name="Podicherti R."/>
            <person name="Tsui H.-C.T."/>
            <person name="Winkler M.E."/>
        </authorList>
    </citation>
    <scope>NUCLEOTIDE SEQUENCE</scope>
</reference>
<dbReference type="Gene3D" id="2.60.40.10">
    <property type="entry name" value="Immunoglobulins"/>
    <property type="match status" value="1"/>
</dbReference>
<feature type="non-terminal residue" evidence="2">
    <location>
        <position position="1"/>
    </location>
</feature>
<dbReference type="EMBL" id="UINC01001242">
    <property type="protein sequence ID" value="SUZ75349.1"/>
    <property type="molecule type" value="Genomic_DNA"/>
</dbReference>
<dbReference type="SUPFAM" id="SSF53300">
    <property type="entry name" value="vWA-like"/>
    <property type="match status" value="1"/>
</dbReference>
<keyword evidence="1" id="KW-1133">Transmembrane helix</keyword>
<gene>
    <name evidence="2" type="ORF">METZ01_LOCUS28203</name>
</gene>
<dbReference type="InterPro" id="IPR036465">
    <property type="entry name" value="vWFA_dom_sf"/>
</dbReference>
<evidence type="ECO:0000256" key="1">
    <source>
        <dbReference type="SAM" id="Phobius"/>
    </source>
</evidence>
<dbReference type="PANTHER" id="PTHR37947:SF1">
    <property type="entry name" value="BLL2462 PROTEIN"/>
    <property type="match status" value="1"/>
</dbReference>
<protein>
    <recommendedName>
        <fullName evidence="3">VWFA domain-containing protein</fullName>
    </recommendedName>
</protein>
<dbReference type="AlphaFoldDB" id="A0A381QAD4"/>
<keyword evidence="1" id="KW-0472">Membrane</keyword>
<accession>A0A381QAD4</accession>
<name>A0A381QAD4_9ZZZZ</name>
<sequence length="701" mass="79831">VNLILSQPNPEFWLILFLCLIGFIFSFYQVSDQKKLRPIIFLRGILILILVLLFLDPKVEVTTKNSNDMKWYLYLDRSLSMSYHTHPSVGSLVSGFDQILEKIERKNVPIKIFGFGSDLDTSWTVGDKQIRDGSTDLGQVLNHIRSNEKNDLAGSVIITDGQVNLGAEIPSENLNINSPIHIVGVGDETPLVDVSIHAIDAPPVIIKGENADLDVTISSHGTVNERLNVTIYSGKKLVGSKVVTVSGDGSLERVRFRINPTQSGEAKYRVQVNALPDEINIQNNKQIVPIQVLKNEYTIALITGAPNFNTQVIKQIISKHSEYRIDHFIFRPNGYTKNLKSFWDTKYDLILFDNHPIEENAKEWQSYIRIFAKKLVSHQSSLAIVVGNETHEKSLASFLGLMDMTLNKPLIEFGSPYEWELSPRWDKFFPFHIINFDNMDLTNLPPILLQFEVDSSQGIPLAHFSISDVEVPLLMVGEKSSLRFMVWTSPELNTVYYKTRNSQVSDLSQQIFDPVFSWLMRTGNGQDYYFRSEKNSYQQGERVTVKGKAIRDDETIMEGFVHVSNNGQRINSKPITYDDNTGYYTGQFWASKSGQLDYEVEFIHGDKSMIVNQGSVQVQESQVELNHVYLNKDPLKKLAELGDGTFRHWDNRLSLISQINPVTKLETFYSKVVLHDSRWLVMCILGLLSAEWVLRRRLGLM</sequence>
<dbReference type="InterPro" id="IPR013783">
    <property type="entry name" value="Ig-like_fold"/>
</dbReference>
<evidence type="ECO:0008006" key="3">
    <source>
        <dbReference type="Google" id="ProtNLM"/>
    </source>
</evidence>
<evidence type="ECO:0000313" key="2">
    <source>
        <dbReference type="EMBL" id="SUZ75349.1"/>
    </source>
</evidence>